<reference evidence="3 4" key="1">
    <citation type="journal article" date="2021" name="Sci. Rep.">
        <title>Genome sequencing of the multicellular alga Astrephomene provides insights into convergent evolution of germ-soma differentiation.</title>
        <authorList>
            <person name="Yamashita S."/>
            <person name="Yamamoto K."/>
            <person name="Matsuzaki R."/>
            <person name="Suzuki S."/>
            <person name="Yamaguchi H."/>
            <person name="Hirooka S."/>
            <person name="Minakuchi Y."/>
            <person name="Miyagishima S."/>
            <person name="Kawachi M."/>
            <person name="Toyoda A."/>
            <person name="Nozaki H."/>
        </authorList>
    </citation>
    <scope>NUCLEOTIDE SEQUENCE [LARGE SCALE GENOMIC DNA]</scope>
    <source>
        <strain evidence="3 4">NIES-4017</strain>
    </source>
</reference>
<accession>A0AAD3DU92</accession>
<proteinExistence type="predicted"/>
<feature type="coiled-coil region" evidence="1">
    <location>
        <begin position="1"/>
        <end position="28"/>
    </location>
</feature>
<evidence type="ECO:0000256" key="2">
    <source>
        <dbReference type="SAM" id="MobiDB-lite"/>
    </source>
</evidence>
<dbReference type="AlphaFoldDB" id="A0AAD3DU92"/>
<keyword evidence="4" id="KW-1185">Reference proteome</keyword>
<dbReference type="InterPro" id="IPR036875">
    <property type="entry name" value="Znf_CCHC_sf"/>
</dbReference>
<sequence length="659" mass="70244">MAAAVGRRAFLEAKLADINQELAELGLTEADRAQVREYNWAVEQAEQAYQAAMAPVGLTRPSRGSAVAVSTWQEAHQRANSNRNAKRRQARETHRRGYELLSRYQSWEQLRNQGTALQEELAALPGPSNAAAGAAPAHIHNAEAEAPEEIDNGENGAEQRPGGSRGRRATAARVRADRGRGGTRAVREAFQATPGRQISHRHATTASPNAPDPETLGVTGHLDALAEDFLATQATPLQHTGPPAMPGTGSPAIARAAPARDVGVAPSAVSVPPTAVVRALDRLENAGLSDAARKVRRLASLELARREIREPVSADEAAEVWRTVLERQLAALQDEEDSEQHQPQRQQRQQQQLPQDRRPAVATLQNDQRHPAIGNARWSAGLNLQGLPGSSRLQAFGAASAGLGGLGGLGLTLGGSGGDLNSNSSVLGLGHLPLGSAPPSALGPLAATVQREGAWADVFDRIPGLSSLVSLADVSFASRDQATFTHKADSHLRSLQHLASQLEAAKHCASSSEELSLLLAKAAQVWEEAFRTQEVLRQVQNAARVLPFKDVMDVFSKGSPLTQQFLAALSQFTDSQRQHLFGKFASAAAPAAAYPPPPPLPLPPAPAQPRAPRDNGCFYCKRPGHSYRGCRELRSLEPGAQTAAFAECAKQEQAARRPA</sequence>
<evidence type="ECO:0008006" key="5">
    <source>
        <dbReference type="Google" id="ProtNLM"/>
    </source>
</evidence>
<organism evidence="3 4">
    <name type="scientific">Astrephomene gubernaculifera</name>
    <dbReference type="NCBI Taxonomy" id="47775"/>
    <lineage>
        <taxon>Eukaryota</taxon>
        <taxon>Viridiplantae</taxon>
        <taxon>Chlorophyta</taxon>
        <taxon>core chlorophytes</taxon>
        <taxon>Chlorophyceae</taxon>
        <taxon>CS clade</taxon>
        <taxon>Chlamydomonadales</taxon>
        <taxon>Astrephomenaceae</taxon>
        <taxon>Astrephomene</taxon>
    </lineage>
</organism>
<comment type="caution">
    <text evidence="3">The sequence shown here is derived from an EMBL/GenBank/DDBJ whole genome shotgun (WGS) entry which is preliminary data.</text>
</comment>
<dbReference type="SUPFAM" id="SSF57756">
    <property type="entry name" value="Retrovirus zinc finger-like domains"/>
    <property type="match status" value="1"/>
</dbReference>
<evidence type="ECO:0000313" key="3">
    <source>
        <dbReference type="EMBL" id="GFR48116.1"/>
    </source>
</evidence>
<name>A0AAD3DU92_9CHLO</name>
<dbReference type="GO" id="GO:0003676">
    <property type="term" value="F:nucleic acid binding"/>
    <property type="evidence" value="ECO:0007669"/>
    <property type="project" value="InterPro"/>
</dbReference>
<dbReference type="Proteomes" id="UP001054857">
    <property type="component" value="Unassembled WGS sequence"/>
</dbReference>
<evidence type="ECO:0000313" key="4">
    <source>
        <dbReference type="Proteomes" id="UP001054857"/>
    </source>
</evidence>
<gene>
    <name evidence="3" type="ORF">Agub_g9943</name>
</gene>
<feature type="region of interest" description="Disordered" evidence="2">
    <location>
        <begin position="74"/>
        <end position="94"/>
    </location>
</feature>
<keyword evidence="1" id="KW-0175">Coiled coil</keyword>
<feature type="compositionally biased region" description="Polar residues" evidence="2">
    <location>
        <begin position="74"/>
        <end position="83"/>
    </location>
</feature>
<feature type="compositionally biased region" description="Low complexity" evidence="2">
    <location>
        <begin position="341"/>
        <end position="354"/>
    </location>
</feature>
<feature type="region of interest" description="Disordered" evidence="2">
    <location>
        <begin position="333"/>
        <end position="368"/>
    </location>
</feature>
<protein>
    <recommendedName>
        <fullName evidence="5">CCHC-type domain-containing protein</fullName>
    </recommendedName>
</protein>
<dbReference type="EMBL" id="BMAR01000022">
    <property type="protein sequence ID" value="GFR48116.1"/>
    <property type="molecule type" value="Genomic_DNA"/>
</dbReference>
<feature type="region of interest" description="Disordered" evidence="2">
    <location>
        <begin position="145"/>
        <end position="218"/>
    </location>
</feature>
<evidence type="ECO:0000256" key="1">
    <source>
        <dbReference type="SAM" id="Coils"/>
    </source>
</evidence>
<dbReference type="GO" id="GO:0008270">
    <property type="term" value="F:zinc ion binding"/>
    <property type="evidence" value="ECO:0007669"/>
    <property type="project" value="InterPro"/>
</dbReference>